<dbReference type="InterPro" id="IPR000477">
    <property type="entry name" value="RT_dom"/>
</dbReference>
<dbReference type="Gene3D" id="3.60.10.10">
    <property type="entry name" value="Endonuclease/exonuclease/phosphatase"/>
    <property type="match status" value="1"/>
</dbReference>
<dbReference type="GO" id="GO:0003964">
    <property type="term" value="F:RNA-directed DNA polymerase activity"/>
    <property type="evidence" value="ECO:0007669"/>
    <property type="project" value="UniProtKB-KW"/>
</dbReference>
<dbReference type="PROSITE" id="PS50878">
    <property type="entry name" value="RT_POL"/>
    <property type="match status" value="1"/>
</dbReference>
<dbReference type="SUPFAM" id="SSF56672">
    <property type="entry name" value="DNA/RNA polymerases"/>
    <property type="match status" value="1"/>
</dbReference>
<dbReference type="InterPro" id="IPR036691">
    <property type="entry name" value="Endo/exonu/phosph_ase_sf"/>
</dbReference>
<name>A0A0D6LLD5_9BILA</name>
<feature type="domain" description="Reverse transcriptase" evidence="1">
    <location>
        <begin position="284"/>
        <end position="519"/>
    </location>
</feature>
<sequence length="562" mass="63035">MNAKLGRESGNETIIGKYTSGSQNDRGRLLTEMLTNDRGRLLTEMLTRLECRAWNTFFRKRKGRIWTWRSPNGTVRNQIDFICSPPSTTVLDCGVVSKFPFNSDHRVVRMQLLARQSPHRKFVRPSRLLTRTHLDRELYKSYDSIRAFVETAAKDCWTISYDPPRITPRTQLLLYERITLRNDPSPEGRIAYSTACKAARIALHEDIRRGKIAIVQKAIEKGRSLNEALRKGNHKVRRLMIKDPTTGEYSQQATEAIVSSYYNELYSSSIDFSFSVPPSFELCSPFCIDEAEHALSQLRLGRSPGPDRISAEQIALAKSSVAHSLTVLLNSIKRGDPIPGSLTTAHQIAEKSKEYNFPVYVALIDYKKAFDSLEWNAVWTALGRRGIHPELIEMLRKLYESSSTSVLVNAHPVPVTIRRGIKQGDTMSPKLFNATLQMVLESIDWRTCGLRIGGKILSSLEYADDVALLASTRSMLEKMIRLLAAASAKVGLQINPEKSTLLPNNETPRQPIRIDGKTFNFAEHAIKQGKNEIAEKRDDWDGPCGSAAEDVVVVGGLTGGSE</sequence>
<dbReference type="PANTHER" id="PTHR47027:SF29">
    <property type="entry name" value="C2H2-TYPE DOMAIN-CONTAINING PROTEIN"/>
    <property type="match status" value="1"/>
</dbReference>
<protein>
    <submittedName>
        <fullName evidence="2">Reverse transcriptase</fullName>
    </submittedName>
</protein>
<dbReference type="AlphaFoldDB" id="A0A0D6LLD5"/>
<dbReference type="InterPro" id="IPR043502">
    <property type="entry name" value="DNA/RNA_pol_sf"/>
</dbReference>
<keyword evidence="2" id="KW-0695">RNA-directed DNA polymerase</keyword>
<accession>A0A0D6LLD5</accession>
<dbReference type="Proteomes" id="UP000054495">
    <property type="component" value="Unassembled WGS sequence"/>
</dbReference>
<reference evidence="2 3" key="1">
    <citation type="submission" date="2013-05" db="EMBL/GenBank/DDBJ databases">
        <title>Draft genome of the parasitic nematode Anyclostoma ceylanicum.</title>
        <authorList>
            <person name="Mitreva M."/>
        </authorList>
    </citation>
    <scope>NUCLEOTIDE SEQUENCE [LARGE SCALE GENOMIC DNA]</scope>
</reference>
<evidence type="ECO:0000259" key="1">
    <source>
        <dbReference type="PROSITE" id="PS50878"/>
    </source>
</evidence>
<evidence type="ECO:0000313" key="2">
    <source>
        <dbReference type="EMBL" id="EPB72885.1"/>
    </source>
</evidence>
<dbReference type="PANTHER" id="PTHR47027">
    <property type="entry name" value="REVERSE TRANSCRIPTASE DOMAIN-CONTAINING PROTEIN"/>
    <property type="match status" value="1"/>
</dbReference>
<dbReference type="EMBL" id="KE125018">
    <property type="protein sequence ID" value="EPB72885.1"/>
    <property type="molecule type" value="Genomic_DNA"/>
</dbReference>
<keyword evidence="2" id="KW-0808">Transferase</keyword>
<organism evidence="2 3">
    <name type="scientific">Ancylostoma ceylanicum</name>
    <dbReference type="NCBI Taxonomy" id="53326"/>
    <lineage>
        <taxon>Eukaryota</taxon>
        <taxon>Metazoa</taxon>
        <taxon>Ecdysozoa</taxon>
        <taxon>Nematoda</taxon>
        <taxon>Chromadorea</taxon>
        <taxon>Rhabditida</taxon>
        <taxon>Rhabditina</taxon>
        <taxon>Rhabditomorpha</taxon>
        <taxon>Strongyloidea</taxon>
        <taxon>Ancylostomatidae</taxon>
        <taxon>Ancylostomatinae</taxon>
        <taxon>Ancylostoma</taxon>
    </lineage>
</organism>
<keyword evidence="3" id="KW-1185">Reference proteome</keyword>
<dbReference type="Pfam" id="PF00078">
    <property type="entry name" value="RVT_1"/>
    <property type="match status" value="1"/>
</dbReference>
<keyword evidence="2" id="KW-0548">Nucleotidyltransferase</keyword>
<gene>
    <name evidence="2" type="ORF">ANCCEY_08021</name>
</gene>
<proteinExistence type="predicted"/>
<evidence type="ECO:0000313" key="3">
    <source>
        <dbReference type="Proteomes" id="UP000054495"/>
    </source>
</evidence>